<accession>A0A1F4Z510</accession>
<comment type="caution">
    <text evidence="1">The sequence shown here is derived from an EMBL/GenBank/DDBJ whole genome shotgun (WGS) entry which is preliminary data.</text>
</comment>
<name>A0A1F4Z510_9BACT</name>
<dbReference type="AlphaFoldDB" id="A0A1F4Z510"/>
<proteinExistence type="predicted"/>
<dbReference type="EMBL" id="MEXL01000044">
    <property type="protein sequence ID" value="OGD01382.1"/>
    <property type="molecule type" value="Genomic_DNA"/>
</dbReference>
<sequence>MILFGQYQYTGKYSEWQRDRRITFFLRCSQMADLNSDQQSWLETIVEELSRLIIPGSKTVKLNYRVNKCIRSLAVSMANINRGVRTSRQTIIRVNSTNIAEILNEYPVTFAKSERVKTQW</sequence>
<dbReference type="Proteomes" id="UP000178993">
    <property type="component" value="Unassembled WGS sequence"/>
</dbReference>
<reference evidence="1 2" key="1">
    <citation type="journal article" date="2016" name="Nat. Commun.">
        <title>Thousands of microbial genomes shed light on interconnected biogeochemical processes in an aquifer system.</title>
        <authorList>
            <person name="Anantharaman K."/>
            <person name="Brown C.T."/>
            <person name="Hug L.A."/>
            <person name="Sharon I."/>
            <person name="Castelle C.J."/>
            <person name="Probst A.J."/>
            <person name="Thomas B.C."/>
            <person name="Singh A."/>
            <person name="Wilkins M.J."/>
            <person name="Karaoz U."/>
            <person name="Brodie E.L."/>
            <person name="Williams K.H."/>
            <person name="Hubbard S.S."/>
            <person name="Banfield J.F."/>
        </authorList>
    </citation>
    <scope>NUCLEOTIDE SEQUENCE [LARGE SCALE GENOMIC DNA]</scope>
</reference>
<evidence type="ECO:0000313" key="1">
    <source>
        <dbReference type="EMBL" id="OGD01382.1"/>
    </source>
</evidence>
<evidence type="ECO:0000313" key="2">
    <source>
        <dbReference type="Proteomes" id="UP000178993"/>
    </source>
</evidence>
<organism evidence="1 2">
    <name type="scientific">Candidatus Amesbacteria bacterium RIFCSPHIGHO2_12_FULL_48_14</name>
    <dbReference type="NCBI Taxonomy" id="1797257"/>
    <lineage>
        <taxon>Bacteria</taxon>
        <taxon>Candidatus Amesiibacteriota</taxon>
    </lineage>
</organism>
<gene>
    <name evidence="1" type="ORF">A3E17_05220</name>
</gene>
<protein>
    <submittedName>
        <fullName evidence="1">Uncharacterized protein</fullName>
    </submittedName>
</protein>